<dbReference type="Proteomes" id="UP000321039">
    <property type="component" value="Unassembled WGS sequence"/>
</dbReference>
<keyword evidence="5 7" id="KW-1133">Transmembrane helix</keyword>
<reference evidence="9 10" key="1">
    <citation type="submission" date="2019-08" db="EMBL/GenBank/DDBJ databases">
        <title>Parahaliea maris sp. nov., isolated from the surface seawater.</title>
        <authorList>
            <person name="Liu Y."/>
        </authorList>
    </citation>
    <scope>NUCLEOTIDE SEQUENCE [LARGE SCALE GENOMIC DNA]</scope>
    <source>
        <strain evidence="9 10">HSLHS9</strain>
    </source>
</reference>
<feature type="transmembrane region" description="Helical" evidence="7">
    <location>
        <begin position="55"/>
        <end position="74"/>
    </location>
</feature>
<protein>
    <submittedName>
        <fullName evidence="9">SLC13 family permease</fullName>
    </submittedName>
</protein>
<feature type="transmembrane region" description="Helical" evidence="7">
    <location>
        <begin position="31"/>
        <end position="48"/>
    </location>
</feature>
<keyword evidence="4" id="KW-0677">Repeat</keyword>
<name>A0A5C9A619_9GAMM</name>
<feature type="transmembrane region" description="Helical" evidence="7">
    <location>
        <begin position="94"/>
        <end position="117"/>
    </location>
</feature>
<comment type="subcellular location">
    <subcellularLocation>
        <location evidence="1">Membrane</location>
        <topology evidence="1">Multi-pass membrane protein</topology>
    </subcellularLocation>
</comment>
<dbReference type="PANTHER" id="PTHR43652">
    <property type="entry name" value="BASIC AMINO ACID ANTIPORTER YFCC-RELATED"/>
    <property type="match status" value="1"/>
</dbReference>
<evidence type="ECO:0000256" key="2">
    <source>
        <dbReference type="ARBA" id="ARBA00022448"/>
    </source>
</evidence>
<feature type="domain" description="RCK C-terminal" evidence="8">
    <location>
        <begin position="281"/>
        <end position="367"/>
    </location>
</feature>
<keyword evidence="6 7" id="KW-0472">Membrane</keyword>
<dbReference type="RefSeq" id="WP_148067363.1">
    <property type="nucleotide sequence ID" value="NZ_VRZA01000002.1"/>
</dbReference>
<dbReference type="AlphaFoldDB" id="A0A5C9A619"/>
<dbReference type="PROSITE" id="PS51202">
    <property type="entry name" value="RCK_C"/>
    <property type="match status" value="2"/>
</dbReference>
<organism evidence="9 10">
    <name type="scientific">Parahaliea maris</name>
    <dbReference type="NCBI Taxonomy" id="2716870"/>
    <lineage>
        <taxon>Bacteria</taxon>
        <taxon>Pseudomonadati</taxon>
        <taxon>Pseudomonadota</taxon>
        <taxon>Gammaproteobacteria</taxon>
        <taxon>Cellvibrionales</taxon>
        <taxon>Halieaceae</taxon>
        <taxon>Parahaliea</taxon>
    </lineage>
</organism>
<feature type="transmembrane region" description="Helical" evidence="7">
    <location>
        <begin position="168"/>
        <end position="190"/>
    </location>
</feature>
<dbReference type="InterPro" id="IPR004680">
    <property type="entry name" value="Cit_transptr-like_dom"/>
</dbReference>
<evidence type="ECO:0000256" key="6">
    <source>
        <dbReference type="ARBA" id="ARBA00023136"/>
    </source>
</evidence>
<evidence type="ECO:0000256" key="1">
    <source>
        <dbReference type="ARBA" id="ARBA00004141"/>
    </source>
</evidence>
<dbReference type="Pfam" id="PF02080">
    <property type="entry name" value="TrkA_C"/>
    <property type="match status" value="2"/>
</dbReference>
<evidence type="ECO:0000256" key="5">
    <source>
        <dbReference type="ARBA" id="ARBA00022989"/>
    </source>
</evidence>
<dbReference type="GO" id="GO:0005886">
    <property type="term" value="C:plasma membrane"/>
    <property type="evidence" value="ECO:0007669"/>
    <property type="project" value="TreeGrafter"/>
</dbReference>
<evidence type="ECO:0000256" key="3">
    <source>
        <dbReference type="ARBA" id="ARBA00022692"/>
    </source>
</evidence>
<evidence type="ECO:0000313" key="9">
    <source>
        <dbReference type="EMBL" id="TXS95452.1"/>
    </source>
</evidence>
<feature type="domain" description="RCK C-terminal" evidence="8">
    <location>
        <begin position="195"/>
        <end position="279"/>
    </location>
</feature>
<feature type="transmembrane region" description="Helical" evidence="7">
    <location>
        <begin position="433"/>
        <end position="457"/>
    </location>
</feature>
<feature type="transmembrane region" description="Helical" evidence="7">
    <location>
        <begin position="380"/>
        <end position="398"/>
    </location>
</feature>
<dbReference type="GO" id="GO:0006813">
    <property type="term" value="P:potassium ion transport"/>
    <property type="evidence" value="ECO:0007669"/>
    <property type="project" value="InterPro"/>
</dbReference>
<evidence type="ECO:0000259" key="8">
    <source>
        <dbReference type="PROSITE" id="PS51202"/>
    </source>
</evidence>
<keyword evidence="2" id="KW-0813">Transport</keyword>
<evidence type="ECO:0000256" key="7">
    <source>
        <dbReference type="SAM" id="Phobius"/>
    </source>
</evidence>
<feature type="transmembrane region" description="Helical" evidence="7">
    <location>
        <begin position="129"/>
        <end position="148"/>
    </location>
</feature>
<gene>
    <name evidence="9" type="ORF">FV139_06075</name>
</gene>
<evidence type="ECO:0000313" key="10">
    <source>
        <dbReference type="Proteomes" id="UP000321039"/>
    </source>
</evidence>
<dbReference type="EMBL" id="VRZA01000002">
    <property type="protein sequence ID" value="TXS95452.1"/>
    <property type="molecule type" value="Genomic_DNA"/>
</dbReference>
<dbReference type="SUPFAM" id="SSF116726">
    <property type="entry name" value="TrkA C-terminal domain-like"/>
    <property type="match status" value="2"/>
</dbReference>
<keyword evidence="10" id="KW-1185">Reference proteome</keyword>
<dbReference type="Pfam" id="PF03600">
    <property type="entry name" value="CitMHS"/>
    <property type="match status" value="1"/>
</dbReference>
<dbReference type="GO" id="GO:0008324">
    <property type="term" value="F:monoatomic cation transmembrane transporter activity"/>
    <property type="evidence" value="ECO:0007669"/>
    <property type="project" value="InterPro"/>
</dbReference>
<evidence type="ECO:0000256" key="4">
    <source>
        <dbReference type="ARBA" id="ARBA00022737"/>
    </source>
</evidence>
<proteinExistence type="predicted"/>
<dbReference type="InterPro" id="IPR036721">
    <property type="entry name" value="RCK_C_sf"/>
</dbReference>
<keyword evidence="3 7" id="KW-0812">Transmembrane</keyword>
<feature type="transmembrane region" description="Helical" evidence="7">
    <location>
        <begin position="463"/>
        <end position="486"/>
    </location>
</feature>
<dbReference type="InterPro" id="IPR051679">
    <property type="entry name" value="DASS-Related_Transporters"/>
</dbReference>
<dbReference type="InterPro" id="IPR006037">
    <property type="entry name" value="RCK_C"/>
</dbReference>
<dbReference type="PANTHER" id="PTHR43652:SF2">
    <property type="entry name" value="BASIC AMINO ACID ANTIPORTER YFCC-RELATED"/>
    <property type="match status" value="1"/>
</dbReference>
<comment type="caution">
    <text evidence="9">The sequence shown here is derived from an EMBL/GenBank/DDBJ whole genome shotgun (WGS) entry which is preliminary data.</text>
</comment>
<sequence>MIDQLLISAVFLFLLGSLIFTDWPAARIFAGAMLAAYFAGLVDTAEVLDKASNVGLITLVLLLLVSVGLERLSWLNRLSGKLITPMLWVTLLRLGGVTALFSAFVNNTAVVATLAQTVRNNRHHPASRLLIPLSYAAILGGTMTLIGTSTNLIVSSFLQDATGQSLSFFDFTVVGGTATAVGLLVLLISVRLLPTDSAEKIDINEYLIEAEVSEGSNLIGRTIAENRLRDLEDLFLVEIVRDEHLISPVAPSEYIEAGDKLIFSGDIKQVAALDALDGLHLFAVEEGLLRENMMEVIVMPDASIEGKTIKESGFRSLFDAAVVGMRRGGKRLSGKLGNITIQAGDNLMLATGPDFHDRNNLGKNFVVIDESVNGANSTPLQNWLVSLGLLGIVALSVLEWLPLVKGLTLLLVVMLVLGLVRGSELRRRFPFEIWLIIASALTLSQALTNSGLVSLLANGLHTYLGVLGPHAALIGIYLGTLLLTELMTNNAAAALSFPIAFGLAESFGVSVLPFVMAVAFGASASFLTPYGYTTNLMVQNLGGYAMRDYVRAGLPLSVAYSTVVLVLLPIVFPF</sequence>
<accession>A0A5C9A619</accession>
<feature type="transmembrane region" description="Helical" evidence="7">
    <location>
        <begin position="507"/>
        <end position="532"/>
    </location>
</feature>
<dbReference type="Gene3D" id="3.30.70.1450">
    <property type="entry name" value="Regulator of K+ conductance, C-terminal domain"/>
    <property type="match status" value="2"/>
</dbReference>
<feature type="transmembrane region" description="Helical" evidence="7">
    <location>
        <begin position="552"/>
        <end position="572"/>
    </location>
</feature>